<dbReference type="HOGENOM" id="CLU_169299_1_0_2"/>
<evidence type="ECO:0000313" key="7">
    <source>
        <dbReference type="Proteomes" id="UP000009231"/>
    </source>
</evidence>
<dbReference type="NCBIfam" id="NF001973">
    <property type="entry name" value="PRK00754.1"/>
    <property type="match status" value="1"/>
</dbReference>
<dbReference type="STRING" id="868131.MSWAN_0492"/>
<protein>
    <recommendedName>
        <fullName evidence="5">Signal recognition particle 19 kDa protein</fullName>
        <shortName evidence="5">SRP19</shortName>
    </recommendedName>
</protein>
<comment type="function">
    <text evidence="5">Involved in targeting and insertion of nascent membrane proteins into the cytoplasmic membrane. Binds directly to 7S RNA and mediates binding of the 54 kDa subunit of the SRP.</text>
</comment>
<dbReference type="AlphaFoldDB" id="F6D4P6"/>
<accession>F6D4P6</accession>
<dbReference type="Pfam" id="PF01922">
    <property type="entry name" value="SRP19"/>
    <property type="match status" value="1"/>
</dbReference>
<dbReference type="Proteomes" id="UP000009231">
    <property type="component" value="Chromosome"/>
</dbReference>
<dbReference type="KEGG" id="mew:MSWAN_0492"/>
<comment type="subcellular location">
    <subcellularLocation>
        <location evidence="1 5">Cytoplasm</location>
    </subcellularLocation>
</comment>
<comment type="subunit">
    <text evidence="5">Part of the signal recognition particle protein translocation system, which is composed of SRP and FtsY. Archaeal SRP consists of a 7S RNA molecule of 300 nucleotides and two protein subunits: SRP54 and SRP19.</text>
</comment>
<evidence type="ECO:0000256" key="2">
    <source>
        <dbReference type="ARBA" id="ARBA00022490"/>
    </source>
</evidence>
<dbReference type="HAMAP" id="MF_00305">
    <property type="entry name" value="SRP19"/>
    <property type="match status" value="1"/>
</dbReference>
<evidence type="ECO:0000313" key="6">
    <source>
        <dbReference type="EMBL" id="AEG17531.1"/>
    </source>
</evidence>
<dbReference type="OrthoDB" id="56356at2157"/>
<dbReference type="GO" id="GO:0008312">
    <property type="term" value="F:7S RNA binding"/>
    <property type="evidence" value="ECO:0007669"/>
    <property type="project" value="UniProtKB-UniRule"/>
</dbReference>
<dbReference type="SUPFAM" id="SSF69695">
    <property type="entry name" value="SRP19"/>
    <property type="match status" value="1"/>
</dbReference>
<keyword evidence="3 5" id="KW-0733">Signal recognition particle</keyword>
<sequence>MKAIIWPVYLDSKKTKGEGRRISKDSAVTSPKLREISKAAEKLGMKPKIENSKAYPKSWWELSGRVVVDRNMPKREILLKISNLIKSSRS</sequence>
<dbReference type="GO" id="GO:0048500">
    <property type="term" value="C:signal recognition particle"/>
    <property type="evidence" value="ECO:0007669"/>
    <property type="project" value="UniProtKB-UniRule"/>
</dbReference>
<keyword evidence="4 5" id="KW-0687">Ribonucleoprotein</keyword>
<dbReference type="GeneID" id="10667979"/>
<evidence type="ECO:0000256" key="4">
    <source>
        <dbReference type="ARBA" id="ARBA00023274"/>
    </source>
</evidence>
<dbReference type="InterPro" id="IPR036521">
    <property type="entry name" value="SRP19-like_sf"/>
</dbReference>
<organism evidence="6 7">
    <name type="scientific">Methanobacterium paludis (strain DSM 25820 / JCM 18151 / SWAN1)</name>
    <dbReference type="NCBI Taxonomy" id="868131"/>
    <lineage>
        <taxon>Archaea</taxon>
        <taxon>Methanobacteriati</taxon>
        <taxon>Methanobacteriota</taxon>
        <taxon>Methanomada group</taxon>
        <taxon>Methanobacteria</taxon>
        <taxon>Methanobacteriales</taxon>
        <taxon>Methanobacteriaceae</taxon>
        <taxon>Methanobacterium</taxon>
    </lineage>
</organism>
<dbReference type="InterPro" id="IPR002778">
    <property type="entry name" value="Signal_recog_particle_SRP19"/>
</dbReference>
<dbReference type="EMBL" id="CP002772">
    <property type="protein sequence ID" value="AEG17531.1"/>
    <property type="molecule type" value="Genomic_DNA"/>
</dbReference>
<dbReference type="RefSeq" id="WP_013825033.1">
    <property type="nucleotide sequence ID" value="NC_015574.1"/>
</dbReference>
<dbReference type="InterPro" id="IPR022938">
    <property type="entry name" value="SRP19_arc-type"/>
</dbReference>
<dbReference type="PANTHER" id="PTHR17453">
    <property type="entry name" value="SIGNAL RECOGNITION PARTICLE 19 KD PROTEIN"/>
    <property type="match status" value="1"/>
</dbReference>
<dbReference type="eggNOG" id="arCOG01217">
    <property type="taxonomic scope" value="Archaea"/>
</dbReference>
<reference evidence="6 7" key="1">
    <citation type="journal article" date="2014" name="Int. J. Syst. Evol. Microbiol.">
        <title>Methanobacterium paludis sp. nov. and a novel strain of Methanobacterium lacus isolated from northern peatlands.</title>
        <authorList>
            <person name="Cadillo-Quiroz H."/>
            <person name="Brauer S.L."/>
            <person name="Goodson N."/>
            <person name="Yavitt J.B."/>
            <person name="Zinder S.H."/>
        </authorList>
    </citation>
    <scope>NUCLEOTIDE SEQUENCE [LARGE SCALE GENOMIC DNA]</scope>
    <source>
        <strain evidence="7">DSM 25820 / JCM 18151 / SWAN1</strain>
    </source>
</reference>
<dbReference type="PANTHER" id="PTHR17453:SF0">
    <property type="entry name" value="SIGNAL RECOGNITION PARTICLE 19 KDA PROTEIN"/>
    <property type="match status" value="1"/>
</dbReference>
<dbReference type="GO" id="GO:0006617">
    <property type="term" value="P:SRP-dependent cotranslational protein targeting to membrane, signal sequence recognition"/>
    <property type="evidence" value="ECO:0007669"/>
    <property type="project" value="TreeGrafter"/>
</dbReference>
<keyword evidence="7" id="KW-1185">Reference proteome</keyword>
<proteinExistence type="inferred from homology"/>
<dbReference type="Gene3D" id="3.30.56.30">
    <property type="entry name" value="Signal recognition particle, SRP19-like subunit"/>
    <property type="match status" value="1"/>
</dbReference>
<keyword evidence="5" id="KW-0694">RNA-binding</keyword>
<evidence type="ECO:0000256" key="5">
    <source>
        <dbReference type="HAMAP-Rule" id="MF_00305"/>
    </source>
</evidence>
<comment type="similarity">
    <text evidence="5">Belongs to the SRP19 family.</text>
</comment>
<evidence type="ECO:0000256" key="3">
    <source>
        <dbReference type="ARBA" id="ARBA00023135"/>
    </source>
</evidence>
<name>F6D4P6_METPW</name>
<gene>
    <name evidence="5" type="primary">srp19</name>
    <name evidence="6" type="ordered locus">MSWAN_0492</name>
</gene>
<evidence type="ECO:0000256" key="1">
    <source>
        <dbReference type="ARBA" id="ARBA00004496"/>
    </source>
</evidence>
<keyword evidence="2 5" id="KW-0963">Cytoplasm</keyword>